<organism evidence="2 3">
    <name type="scientific">Candidatus Avibacteroides avistercoris</name>
    <dbReference type="NCBI Taxonomy" id="2840690"/>
    <lineage>
        <taxon>Bacteria</taxon>
        <taxon>Pseudomonadati</taxon>
        <taxon>Bacteroidota</taxon>
        <taxon>Bacteroidia</taxon>
        <taxon>Bacteroidales</taxon>
        <taxon>Bacteroidaceae</taxon>
        <taxon>Bacteroidaceae incertae sedis</taxon>
        <taxon>Candidatus Avibacteroides</taxon>
    </lineage>
</organism>
<keyword evidence="2" id="KW-0540">Nuclease</keyword>
<feature type="domain" description="Endonuclease/exonuclease/phosphatase" evidence="1">
    <location>
        <begin position="32"/>
        <end position="277"/>
    </location>
</feature>
<protein>
    <submittedName>
        <fullName evidence="2">Endonuclease/exonuclease/phosphatase family protein</fullName>
    </submittedName>
</protein>
<dbReference type="SUPFAM" id="SSF56219">
    <property type="entry name" value="DNase I-like"/>
    <property type="match status" value="1"/>
</dbReference>
<proteinExistence type="predicted"/>
<dbReference type="GO" id="GO:0000175">
    <property type="term" value="F:3'-5'-RNA exonuclease activity"/>
    <property type="evidence" value="ECO:0007669"/>
    <property type="project" value="TreeGrafter"/>
</dbReference>
<dbReference type="InterPro" id="IPR036691">
    <property type="entry name" value="Endo/exonu/phosph_ase_sf"/>
</dbReference>
<evidence type="ECO:0000259" key="1">
    <source>
        <dbReference type="Pfam" id="PF03372"/>
    </source>
</evidence>
<comment type="caution">
    <text evidence="2">The sequence shown here is derived from an EMBL/GenBank/DDBJ whole genome shotgun (WGS) entry which is preliminary data.</text>
</comment>
<reference evidence="2" key="1">
    <citation type="journal article" date="2021" name="PeerJ">
        <title>Extensive microbial diversity within the chicken gut microbiome revealed by metagenomics and culture.</title>
        <authorList>
            <person name="Gilroy R."/>
            <person name="Ravi A."/>
            <person name="Getino M."/>
            <person name="Pursley I."/>
            <person name="Horton D.L."/>
            <person name="Alikhan N.F."/>
            <person name="Baker D."/>
            <person name="Gharbi K."/>
            <person name="Hall N."/>
            <person name="Watson M."/>
            <person name="Adriaenssens E.M."/>
            <person name="Foster-Nyarko E."/>
            <person name="Jarju S."/>
            <person name="Secka A."/>
            <person name="Antonio M."/>
            <person name="Oren A."/>
            <person name="Chaudhuri R.R."/>
            <person name="La Ragione R."/>
            <person name="Hildebrand F."/>
            <person name="Pallen M.J."/>
        </authorList>
    </citation>
    <scope>NUCLEOTIDE SEQUENCE</scope>
    <source>
        <strain evidence="2">MalCec1-1739</strain>
    </source>
</reference>
<keyword evidence="2" id="KW-0378">Hydrolase</keyword>
<accession>A0A9D2ZTT1</accession>
<dbReference type="PANTHER" id="PTHR12121">
    <property type="entry name" value="CARBON CATABOLITE REPRESSOR PROTEIN 4"/>
    <property type="match status" value="1"/>
</dbReference>
<dbReference type="PANTHER" id="PTHR12121:SF36">
    <property type="entry name" value="ENDONUCLEASE_EXONUCLEASE_PHOSPHATASE DOMAIN-CONTAINING PROTEIN"/>
    <property type="match status" value="1"/>
</dbReference>
<dbReference type="EMBL" id="DWUP01000039">
    <property type="protein sequence ID" value="HJD52493.1"/>
    <property type="molecule type" value="Genomic_DNA"/>
</dbReference>
<evidence type="ECO:0000313" key="3">
    <source>
        <dbReference type="Proteomes" id="UP000787625"/>
    </source>
</evidence>
<dbReference type="PROSITE" id="PS51257">
    <property type="entry name" value="PROKAR_LIPOPROTEIN"/>
    <property type="match status" value="1"/>
</dbReference>
<dbReference type="InterPro" id="IPR005135">
    <property type="entry name" value="Endo/exonuclease/phosphatase"/>
</dbReference>
<dbReference type="Gene3D" id="3.60.10.10">
    <property type="entry name" value="Endonuclease/exonuclease/phosphatase"/>
    <property type="match status" value="1"/>
</dbReference>
<dbReference type="InterPro" id="IPR050410">
    <property type="entry name" value="CCR4/nocturin_mRNA_transcr"/>
</dbReference>
<dbReference type="Proteomes" id="UP000787625">
    <property type="component" value="Unassembled WGS sequence"/>
</dbReference>
<evidence type="ECO:0000313" key="2">
    <source>
        <dbReference type="EMBL" id="HJD52493.1"/>
    </source>
</evidence>
<keyword evidence="2" id="KW-0255">Endonuclease</keyword>
<dbReference type="GO" id="GO:0004519">
    <property type="term" value="F:endonuclease activity"/>
    <property type="evidence" value="ECO:0007669"/>
    <property type="project" value="UniProtKB-KW"/>
</dbReference>
<dbReference type="CDD" id="cd09083">
    <property type="entry name" value="EEP-1"/>
    <property type="match status" value="1"/>
</dbReference>
<gene>
    <name evidence="2" type="ORF">IAA93_02030</name>
</gene>
<name>A0A9D2ZTT1_9BACT</name>
<sequence>MKTHLSIVVPVLALLTLGSCRTKQQDEPIKCITFNIRYDNRGDSLNSWETRRDTIAKFINSEHPDIFGLQEVLANQLHDLTACLTSYDYYGVGRDDGAEAGEYAPVFWDRERFAPVDKGVFWLSQYPDSAGFIGWDGACTRIATWVRLRDTRTGDSLCLLNTHLDHVGAEAQINGIDLILGRLEAIAGDGPVIMTGDFNVNDTSEAYRRATSQPDLLVDSYAEAKRKDGVAYTYHDFGRIPEGERQKIDYIFVSPSFDVTQIWIPGEDTTATLMSDHNPVITVLNY</sequence>
<reference evidence="2" key="2">
    <citation type="submission" date="2021-04" db="EMBL/GenBank/DDBJ databases">
        <authorList>
            <person name="Gilroy R."/>
        </authorList>
    </citation>
    <scope>NUCLEOTIDE SEQUENCE</scope>
    <source>
        <strain evidence="2">MalCec1-1739</strain>
    </source>
</reference>
<dbReference type="Pfam" id="PF03372">
    <property type="entry name" value="Exo_endo_phos"/>
    <property type="match status" value="1"/>
</dbReference>
<dbReference type="AlphaFoldDB" id="A0A9D2ZTT1"/>